<dbReference type="AlphaFoldDB" id="A0A507FMK1"/>
<sequence>MERKTVTTSTTKTTIDGAKTTVEKKVVQTTSFSPVAPAAHAVDTSKPYGRFESPISTDSFAGAAIGLGKILVDKQTGRIYHLEGRPAEKGRTALVAHTETGFKDILPEKSVRSSVHEYGGGSAAVLGNLLVFVDTRSSVFVADMSAEVPESSTKRYADFDIHPSLKYVIAIQENHLENGTVENCLVAIHLDTGAEPAEPSVIATGRDFYTYPRFNAAGTHMCWVEWDLPEMPWTKSSLHIAQFWGNTLDGVLLDKRVVAEGNFSVSQPLWSTVKGAEDELIFAQDDTGFYNLYKFNMTTGATTPLLESPYNGDFSGPDWTLGTQTFDFLSNGKIITAHSNQDGTSSISLLDPNTQSKTPLLEGHVVRHLRISGSNLYMVSGTSVSPTALAKVCLTASLDGVQSIHELRVSTEGLAGLEVSDWISVAEPIEFPTEDGLMAYGFFYPPKNPNHKPPKDSDLPPLVVDCHGGPTSASESLLNPTIQYWTSRGWAVFQVNYGGSTGYGREYRDRLNGTWGIVDVNDACNGALYLASTGRVDATKMCVTGGSAGGYTTLAIAAYRPDVFAVGASKFGICDLKSLAELTHKFESKYLDLILGTANLTPEEVEALYYARSPIHSIDKIKTPLLILQGSEDRVVPKNQAELMVEAIKSRGGVVEYELFEGEGHGWRKSENIKRAVEVEMEFYLTQLKI</sequence>
<dbReference type="OrthoDB" id="43744at2759"/>
<dbReference type="Proteomes" id="UP000320333">
    <property type="component" value="Unassembled WGS sequence"/>
</dbReference>
<dbReference type="GO" id="GO:0006508">
    <property type="term" value="P:proteolysis"/>
    <property type="evidence" value="ECO:0007669"/>
    <property type="project" value="InterPro"/>
</dbReference>
<dbReference type="InterPro" id="IPR050585">
    <property type="entry name" value="Xaa-Pro_dipeptidyl-ppase/CocE"/>
</dbReference>
<dbReference type="InterPro" id="IPR001375">
    <property type="entry name" value="Peptidase_S9_cat"/>
</dbReference>
<dbReference type="PANTHER" id="PTHR43056:SF5">
    <property type="entry name" value="PEPTIDASE S9 PROLYL OLIGOPEPTIDASE CATALYTIC DOMAIN-CONTAINING PROTEIN"/>
    <property type="match status" value="1"/>
</dbReference>
<evidence type="ECO:0000313" key="2">
    <source>
        <dbReference type="EMBL" id="TPX77651.1"/>
    </source>
</evidence>
<comment type="caution">
    <text evidence="2">The sequence shown here is derived from an EMBL/GenBank/DDBJ whole genome shotgun (WGS) entry which is preliminary data.</text>
</comment>
<dbReference type="SUPFAM" id="SSF53474">
    <property type="entry name" value="alpha/beta-Hydrolases"/>
    <property type="match status" value="1"/>
</dbReference>
<evidence type="ECO:0000313" key="3">
    <source>
        <dbReference type="Proteomes" id="UP000320333"/>
    </source>
</evidence>
<accession>A0A507FMK1</accession>
<dbReference type="EMBL" id="QEAP01000016">
    <property type="protein sequence ID" value="TPX77651.1"/>
    <property type="molecule type" value="Genomic_DNA"/>
</dbReference>
<dbReference type="SUPFAM" id="SSF82171">
    <property type="entry name" value="DPP6 N-terminal domain-like"/>
    <property type="match status" value="1"/>
</dbReference>
<proteinExistence type="predicted"/>
<dbReference type="Pfam" id="PF00326">
    <property type="entry name" value="Peptidase_S9"/>
    <property type="match status" value="1"/>
</dbReference>
<dbReference type="InterPro" id="IPR011042">
    <property type="entry name" value="6-blade_b-propeller_TolB-like"/>
</dbReference>
<dbReference type="Gene3D" id="2.120.10.30">
    <property type="entry name" value="TolB, C-terminal domain"/>
    <property type="match status" value="1"/>
</dbReference>
<protein>
    <recommendedName>
        <fullName evidence="1">Peptidase S9 prolyl oligopeptidase catalytic domain-containing protein</fullName>
    </recommendedName>
</protein>
<feature type="domain" description="Peptidase S9 prolyl oligopeptidase catalytic" evidence="1">
    <location>
        <begin position="481"/>
        <end position="689"/>
    </location>
</feature>
<gene>
    <name evidence="2" type="ORF">CcCBS67573_g01071</name>
</gene>
<reference evidence="2 3" key="1">
    <citation type="journal article" date="2019" name="Sci. Rep.">
        <title>Comparative genomics of chytrid fungi reveal insights into the obligate biotrophic and pathogenic lifestyle of Synchytrium endobioticum.</title>
        <authorList>
            <person name="van de Vossenberg B.T.L.H."/>
            <person name="Warris S."/>
            <person name="Nguyen H.D.T."/>
            <person name="van Gent-Pelzer M.P.E."/>
            <person name="Joly D.L."/>
            <person name="van de Geest H.C."/>
            <person name="Bonants P.J.M."/>
            <person name="Smith D.S."/>
            <person name="Levesque C.A."/>
            <person name="van der Lee T.A.J."/>
        </authorList>
    </citation>
    <scope>NUCLEOTIDE SEQUENCE [LARGE SCALE GENOMIC DNA]</scope>
    <source>
        <strain evidence="2 3">CBS 675.73</strain>
    </source>
</reference>
<dbReference type="InterPro" id="IPR029058">
    <property type="entry name" value="AB_hydrolase_fold"/>
</dbReference>
<keyword evidence="3" id="KW-1185">Reference proteome</keyword>
<dbReference type="STRING" id="246404.A0A507FMK1"/>
<evidence type="ECO:0000259" key="1">
    <source>
        <dbReference type="Pfam" id="PF00326"/>
    </source>
</evidence>
<dbReference type="Gene3D" id="3.40.50.1820">
    <property type="entry name" value="alpha/beta hydrolase"/>
    <property type="match status" value="1"/>
</dbReference>
<organism evidence="2 3">
    <name type="scientific">Chytriomyces confervae</name>
    <dbReference type="NCBI Taxonomy" id="246404"/>
    <lineage>
        <taxon>Eukaryota</taxon>
        <taxon>Fungi</taxon>
        <taxon>Fungi incertae sedis</taxon>
        <taxon>Chytridiomycota</taxon>
        <taxon>Chytridiomycota incertae sedis</taxon>
        <taxon>Chytridiomycetes</taxon>
        <taxon>Chytridiales</taxon>
        <taxon>Chytriomycetaceae</taxon>
        <taxon>Chytriomyces</taxon>
    </lineage>
</organism>
<dbReference type="GO" id="GO:0008236">
    <property type="term" value="F:serine-type peptidase activity"/>
    <property type="evidence" value="ECO:0007669"/>
    <property type="project" value="InterPro"/>
</dbReference>
<dbReference type="PANTHER" id="PTHR43056">
    <property type="entry name" value="PEPTIDASE S9 PROLYL OLIGOPEPTIDASE"/>
    <property type="match status" value="1"/>
</dbReference>
<name>A0A507FMK1_9FUNG</name>